<evidence type="ECO:0000256" key="5">
    <source>
        <dbReference type="SAM" id="Coils"/>
    </source>
</evidence>
<evidence type="ECO:0000256" key="2">
    <source>
        <dbReference type="ARBA" id="ARBA00006176"/>
    </source>
</evidence>
<proteinExistence type="inferred from homology"/>
<name>A0A8W8MFQ6_MAGGI</name>
<keyword evidence="3" id="KW-0963">Cytoplasm</keyword>
<reference evidence="6" key="1">
    <citation type="submission" date="2022-08" db="UniProtKB">
        <authorList>
            <consortium name="EnsemblMetazoa"/>
        </authorList>
    </citation>
    <scope>IDENTIFICATION</scope>
    <source>
        <strain evidence="6">05x7-T-G4-1.051#20</strain>
    </source>
</reference>
<dbReference type="GO" id="GO:0030286">
    <property type="term" value="C:dynein complex"/>
    <property type="evidence" value="ECO:0007669"/>
    <property type="project" value="UniProtKB-KW"/>
</dbReference>
<evidence type="ECO:0000313" key="6">
    <source>
        <dbReference type="EnsemblMetazoa" id="G32117.13:cds"/>
    </source>
</evidence>
<organism evidence="6 7">
    <name type="scientific">Magallana gigas</name>
    <name type="common">Pacific oyster</name>
    <name type="synonym">Crassostrea gigas</name>
    <dbReference type="NCBI Taxonomy" id="29159"/>
    <lineage>
        <taxon>Eukaryota</taxon>
        <taxon>Metazoa</taxon>
        <taxon>Spiralia</taxon>
        <taxon>Lophotrochozoa</taxon>
        <taxon>Mollusca</taxon>
        <taxon>Bivalvia</taxon>
        <taxon>Autobranchia</taxon>
        <taxon>Pteriomorphia</taxon>
        <taxon>Ostreida</taxon>
        <taxon>Ostreoidea</taxon>
        <taxon>Ostreidae</taxon>
        <taxon>Magallana</taxon>
    </lineage>
</organism>
<dbReference type="Proteomes" id="UP000005408">
    <property type="component" value="Unassembled WGS sequence"/>
</dbReference>
<accession>A0A8W8MFQ6</accession>
<dbReference type="GO" id="GO:0005737">
    <property type="term" value="C:cytoplasm"/>
    <property type="evidence" value="ECO:0007669"/>
    <property type="project" value="UniProtKB-SubCell"/>
</dbReference>
<dbReference type="PANTHER" id="PTHR15346">
    <property type="entry name" value="DYNACTIN SUBUNIT"/>
    <property type="match status" value="1"/>
</dbReference>
<dbReference type="GO" id="GO:0007017">
    <property type="term" value="P:microtubule-based process"/>
    <property type="evidence" value="ECO:0007669"/>
    <property type="project" value="InterPro"/>
</dbReference>
<protein>
    <recommendedName>
        <fullName evidence="8">Dynactin subunit 2</fullName>
    </recommendedName>
</protein>
<evidence type="ECO:0000313" key="7">
    <source>
        <dbReference type="Proteomes" id="UP000005408"/>
    </source>
</evidence>
<dbReference type="EnsemblMetazoa" id="G32117.13">
    <property type="protein sequence ID" value="G32117.13:cds"/>
    <property type="gene ID" value="G32117"/>
</dbReference>
<evidence type="ECO:0000256" key="4">
    <source>
        <dbReference type="ARBA" id="ARBA00023017"/>
    </source>
</evidence>
<dbReference type="InterPro" id="IPR028133">
    <property type="entry name" value="Dynamitin"/>
</dbReference>
<evidence type="ECO:0000256" key="3">
    <source>
        <dbReference type="ARBA" id="ARBA00022490"/>
    </source>
</evidence>
<feature type="coiled-coil region" evidence="5">
    <location>
        <begin position="185"/>
        <end position="212"/>
    </location>
</feature>
<evidence type="ECO:0008006" key="8">
    <source>
        <dbReference type="Google" id="ProtNLM"/>
    </source>
</evidence>
<keyword evidence="5" id="KW-0175">Coiled coil</keyword>
<dbReference type="Pfam" id="PF04912">
    <property type="entry name" value="Dynamitin"/>
    <property type="match status" value="1"/>
</dbReference>
<keyword evidence="4" id="KW-0243">Dynein</keyword>
<evidence type="ECO:0000256" key="1">
    <source>
        <dbReference type="ARBA" id="ARBA00004496"/>
    </source>
</evidence>
<dbReference type="AlphaFoldDB" id="A0A8W8MFQ6"/>
<dbReference type="GO" id="GO:0005869">
    <property type="term" value="C:dynactin complex"/>
    <property type="evidence" value="ECO:0007669"/>
    <property type="project" value="InterPro"/>
</dbReference>
<sequence>MPCYESIATLARAFKNPPSANYTCKPQDISRASGPPADVGVTDKFVWGSPCGGVPNSGIPRCPKPRPKTISQNKNHVITEDRFLSDGKVTWRHQFRRERQCRGGSSDGSRVIAKTRVLFTDVHDEGNENVENLALDTKAALGKFKGAQVKAEGLDFSDRISRSSRTGYDVEKTEYEMLEEGASKIETPQQKLQRLQHEIRELGEEVNAIQENVKKDATAEKISPVDISKQLEYLQHQLNDLHLEKLLGPEAKVDLSDPQGQLKKRLLTELAAYKPTEGKAPAGAKTDSSCVTYELFYRPEQAQFSRNARVAKLEERLERLEAVLGQGSDKVGILTADTDNKGVVESVGVLNSKLSLLEPSNLDQVDVRLASVLQKLNQIGEKKSGQADLDRQNKVTELYDMVKKWDSIRDTLPHVVDRLVSLKDLHEQALQFSQLLSHLDNAQQEITTTLGAHGDMMKKLQAMFKENSGTIQANCESLDQRVKALGK</sequence>
<keyword evidence="7" id="KW-1185">Reference proteome</keyword>
<comment type="similarity">
    <text evidence="2">Belongs to the dynactin subunit 2 family.</text>
</comment>
<comment type="subcellular location">
    <subcellularLocation>
        <location evidence="1">Cytoplasm</location>
    </subcellularLocation>
</comment>